<sequence>MAYLIEIKDIIENAGALLTLPDICMQIKRLVADPASSIGDIAELISKDPALTARLLKIVNSPLYYFPRKISSVSEAITLIGASQLYSLALATTAATIIQTVGGSYIEMKTLWEKAVYSAIFAKSINPNKSQDSESLFVAGLLSNIGALAVVKHAPDIALTAIGTPNKGQFPWQREKEVLGFTVAEVSGALLKYWNLPDEIVVPVGYQHLPDIGHPCFFSCCILHIATRLASEIIDKAQGQTLNYRKAILKEPLALLGMKDEDIETKVSEVNGIAPEILNLFTIRG</sequence>
<name>A0A328F9K2_9BACT</name>
<dbReference type="Proteomes" id="UP000248798">
    <property type="component" value="Unassembled WGS sequence"/>
</dbReference>
<reference evidence="3 4" key="1">
    <citation type="submission" date="2018-06" db="EMBL/GenBank/DDBJ databases">
        <title>Complete Genome Sequence of Desulfobacter hydrogenophilus (DSM3380).</title>
        <authorList>
            <person name="Marietou A."/>
            <person name="Schreiber L."/>
            <person name="Marshall I."/>
            <person name="Jorgensen B."/>
        </authorList>
    </citation>
    <scope>NUCLEOTIDE SEQUENCE [LARGE SCALE GENOMIC DNA]</scope>
    <source>
        <strain evidence="3 4">DSM 3380</strain>
    </source>
</reference>
<proteinExistence type="predicted"/>
<keyword evidence="5" id="KW-1185">Reference proteome</keyword>
<dbReference type="RefSeq" id="WP_111957959.1">
    <property type="nucleotide sequence ID" value="NZ_CP036313.1"/>
</dbReference>
<evidence type="ECO:0000313" key="3">
    <source>
        <dbReference type="EMBL" id="RAM01301.1"/>
    </source>
</evidence>
<dbReference type="OrthoDB" id="9803649at2"/>
<dbReference type="SUPFAM" id="SSF109604">
    <property type="entry name" value="HD-domain/PDEase-like"/>
    <property type="match status" value="1"/>
</dbReference>
<evidence type="ECO:0000313" key="4">
    <source>
        <dbReference type="Proteomes" id="UP000248798"/>
    </source>
</evidence>
<dbReference type="Pfam" id="PF08668">
    <property type="entry name" value="HDOD"/>
    <property type="match status" value="1"/>
</dbReference>
<dbReference type="PROSITE" id="PS51833">
    <property type="entry name" value="HDOD"/>
    <property type="match status" value="1"/>
</dbReference>
<evidence type="ECO:0000313" key="5">
    <source>
        <dbReference type="Proteomes" id="UP000293902"/>
    </source>
</evidence>
<dbReference type="Proteomes" id="UP000293902">
    <property type="component" value="Chromosome"/>
</dbReference>
<dbReference type="EMBL" id="QLNI01000029">
    <property type="protein sequence ID" value="RAM01301.1"/>
    <property type="molecule type" value="Genomic_DNA"/>
</dbReference>
<dbReference type="InterPro" id="IPR013976">
    <property type="entry name" value="HDOD"/>
</dbReference>
<accession>A0A328F9K2</accession>
<dbReference type="InterPro" id="IPR052340">
    <property type="entry name" value="RNase_Y/CdgJ"/>
</dbReference>
<evidence type="ECO:0000313" key="2">
    <source>
        <dbReference type="EMBL" id="QBH13302.1"/>
    </source>
</evidence>
<evidence type="ECO:0000259" key="1">
    <source>
        <dbReference type="PROSITE" id="PS51833"/>
    </source>
</evidence>
<dbReference type="EMBL" id="CP036313">
    <property type="protein sequence ID" value="QBH13302.1"/>
    <property type="molecule type" value="Genomic_DNA"/>
</dbReference>
<protein>
    <submittedName>
        <fullName evidence="2">HDOD domain-containing protein</fullName>
    </submittedName>
</protein>
<dbReference type="PANTHER" id="PTHR33525">
    <property type="match status" value="1"/>
</dbReference>
<reference evidence="2 5" key="2">
    <citation type="submission" date="2019-02" db="EMBL/GenBank/DDBJ databases">
        <title>Complete genome sequence of Desulfobacter hydrogenophilus AcRS1.</title>
        <authorList>
            <person name="Marietou A."/>
            <person name="Lund M.B."/>
            <person name="Marshall I.P.G."/>
            <person name="Schreiber L."/>
            <person name="Jorgensen B."/>
        </authorList>
    </citation>
    <scope>NUCLEOTIDE SEQUENCE [LARGE SCALE GENOMIC DNA]</scope>
    <source>
        <strain evidence="2 5">AcRS1</strain>
    </source>
</reference>
<organism evidence="3 4">
    <name type="scientific">Desulfobacter hydrogenophilus</name>
    <dbReference type="NCBI Taxonomy" id="2291"/>
    <lineage>
        <taxon>Bacteria</taxon>
        <taxon>Pseudomonadati</taxon>
        <taxon>Thermodesulfobacteriota</taxon>
        <taxon>Desulfobacteria</taxon>
        <taxon>Desulfobacterales</taxon>
        <taxon>Desulfobacteraceae</taxon>
        <taxon>Desulfobacter</taxon>
    </lineage>
</organism>
<dbReference type="PANTHER" id="PTHR33525:SF3">
    <property type="entry name" value="RIBONUCLEASE Y"/>
    <property type="match status" value="1"/>
</dbReference>
<dbReference type="Gene3D" id="1.10.3210.10">
    <property type="entry name" value="Hypothetical protein af1432"/>
    <property type="match status" value="1"/>
</dbReference>
<feature type="domain" description="HDOD" evidence="1">
    <location>
        <begin position="17"/>
        <end position="210"/>
    </location>
</feature>
<dbReference type="AlphaFoldDB" id="A0A328F9K2"/>
<gene>
    <name evidence="3" type="ORF">DO021_14600</name>
    <name evidence="2" type="ORF">EYB58_10435</name>
</gene>